<sequence length="77" mass="8074">MVDISLLMGVVRGAWQWMIIALVTGLGSGAARLSVFKNYAAAVNSMGTPIPLPRDFFNLTVPPAILLQATMIASVAG</sequence>
<proteinExistence type="predicted"/>
<gene>
    <name evidence="1" type="ORF">CVS29_17320</name>
</gene>
<accession>A0A2V3DM54</accession>
<dbReference type="AlphaFoldDB" id="A0A2V3DM54"/>
<reference evidence="1 2" key="1">
    <citation type="submission" date="2018-05" db="EMBL/GenBank/DDBJ databases">
        <title>Genetic diversity of glacier-inhabiting Cryobacterium bacteria in China and description of Cryobacterium mengkeensis sp. nov. and Arthrobacter glacialis sp. nov.</title>
        <authorList>
            <person name="Liu Q."/>
            <person name="Xin Y.-H."/>
        </authorList>
    </citation>
    <scope>NUCLEOTIDE SEQUENCE [LARGE SCALE GENOMIC DNA]</scope>
    <source>
        <strain evidence="1 2">GP3</strain>
    </source>
</reference>
<dbReference type="Proteomes" id="UP000246303">
    <property type="component" value="Unassembled WGS sequence"/>
</dbReference>
<protein>
    <submittedName>
        <fullName evidence="1">Uncharacterized protein</fullName>
    </submittedName>
</protein>
<organism evidence="1 2">
    <name type="scientific">Arthrobacter psychrochitiniphilus</name>
    <dbReference type="NCBI Taxonomy" id="291045"/>
    <lineage>
        <taxon>Bacteria</taxon>
        <taxon>Bacillati</taxon>
        <taxon>Actinomycetota</taxon>
        <taxon>Actinomycetes</taxon>
        <taxon>Micrococcales</taxon>
        <taxon>Micrococcaceae</taxon>
        <taxon>Arthrobacter</taxon>
    </lineage>
</organism>
<keyword evidence="2" id="KW-1185">Reference proteome</keyword>
<evidence type="ECO:0000313" key="2">
    <source>
        <dbReference type="Proteomes" id="UP000246303"/>
    </source>
</evidence>
<evidence type="ECO:0000313" key="1">
    <source>
        <dbReference type="EMBL" id="PXA64013.1"/>
    </source>
</evidence>
<name>A0A2V3DM54_9MICC</name>
<dbReference type="RefSeq" id="WP_110107800.1">
    <property type="nucleotide sequence ID" value="NZ_JACBZZ010000001.1"/>
</dbReference>
<dbReference type="EMBL" id="QHLZ01000017">
    <property type="protein sequence ID" value="PXA64013.1"/>
    <property type="molecule type" value="Genomic_DNA"/>
</dbReference>
<comment type="caution">
    <text evidence="1">The sequence shown here is derived from an EMBL/GenBank/DDBJ whole genome shotgun (WGS) entry which is preliminary data.</text>
</comment>